<dbReference type="InterPro" id="IPR003661">
    <property type="entry name" value="HisK_dim/P_dom"/>
</dbReference>
<dbReference type="Pfam" id="PF08448">
    <property type="entry name" value="PAS_4"/>
    <property type="match status" value="1"/>
</dbReference>
<evidence type="ECO:0000313" key="8">
    <source>
        <dbReference type="EMBL" id="KTG08110.1"/>
    </source>
</evidence>
<keyword evidence="4" id="KW-0418">Kinase</keyword>
<evidence type="ECO:0000256" key="4">
    <source>
        <dbReference type="ARBA" id="ARBA00022777"/>
    </source>
</evidence>
<comment type="catalytic activity">
    <reaction evidence="1">
        <text>ATP + protein L-histidine = ADP + protein N-phospho-L-histidine.</text>
        <dbReference type="EC" id="2.7.13.3"/>
    </reaction>
</comment>
<dbReference type="InterPro" id="IPR036890">
    <property type="entry name" value="HATPase_C_sf"/>
</dbReference>
<dbReference type="PANTHER" id="PTHR43711">
    <property type="entry name" value="TWO-COMPONENT HISTIDINE KINASE"/>
    <property type="match status" value="1"/>
</dbReference>
<evidence type="ECO:0000256" key="2">
    <source>
        <dbReference type="ARBA" id="ARBA00012438"/>
    </source>
</evidence>
<dbReference type="NCBIfam" id="TIGR00229">
    <property type="entry name" value="sensory_box"/>
    <property type="match status" value="1"/>
</dbReference>
<dbReference type="PROSITE" id="PS50109">
    <property type="entry name" value="HIS_KIN"/>
    <property type="match status" value="1"/>
</dbReference>
<feature type="region of interest" description="Disordered" evidence="6">
    <location>
        <begin position="157"/>
        <end position="176"/>
    </location>
</feature>
<keyword evidence="9" id="KW-1185">Reference proteome</keyword>
<evidence type="ECO:0000259" key="7">
    <source>
        <dbReference type="PROSITE" id="PS50109"/>
    </source>
</evidence>
<organism evidence="8 9">
    <name type="scientific">Haloprofundus marisrubri</name>
    <dbReference type="NCBI Taxonomy" id="1514971"/>
    <lineage>
        <taxon>Archaea</taxon>
        <taxon>Methanobacteriati</taxon>
        <taxon>Methanobacteriota</taxon>
        <taxon>Stenosarchaea group</taxon>
        <taxon>Halobacteria</taxon>
        <taxon>Halobacteriales</taxon>
        <taxon>Haloferacaceae</taxon>
        <taxon>Haloprofundus</taxon>
    </lineage>
</organism>
<dbReference type="Gene3D" id="3.30.565.10">
    <property type="entry name" value="Histidine kinase-like ATPase, C-terminal domain"/>
    <property type="match status" value="1"/>
</dbReference>
<dbReference type="SUPFAM" id="SSF47384">
    <property type="entry name" value="Homodimeric domain of signal transducing histidine kinase"/>
    <property type="match status" value="1"/>
</dbReference>
<dbReference type="STRING" id="1514971.AUR64_00595"/>
<dbReference type="SMART" id="SM00387">
    <property type="entry name" value="HATPase_c"/>
    <property type="match status" value="1"/>
</dbReference>
<dbReference type="Gene3D" id="3.30.450.40">
    <property type="match status" value="2"/>
</dbReference>
<dbReference type="Pfam" id="PF02518">
    <property type="entry name" value="HATPase_c"/>
    <property type="match status" value="1"/>
</dbReference>
<dbReference type="AlphaFoldDB" id="A0A0W1R411"/>
<dbReference type="Gene3D" id="3.30.450.20">
    <property type="entry name" value="PAS domain"/>
    <property type="match status" value="1"/>
</dbReference>
<dbReference type="Pfam" id="PF00512">
    <property type="entry name" value="HisKA"/>
    <property type="match status" value="1"/>
</dbReference>
<evidence type="ECO:0000256" key="5">
    <source>
        <dbReference type="ARBA" id="ARBA00023012"/>
    </source>
</evidence>
<dbReference type="OrthoDB" id="8127at2157"/>
<sequence>MASESSVRVLLVADAPVDRIDAVLDAETTFSVRRCGFDAVDAHLADVDCLVLTDARSLSGAARGIPTVLCTDSSAAAARPQRYDAFAPADVPSTLPAQIRWATRRNDTADRRRIAKLHEGAATLIAARSAEELYESTVDIASRVLAFDTCYVGVVTDDPNSTGTERGTADGGTHTDGEEWVVPTAIQPASAYVAELPVSHGVAGETYRTGESLLIGDLQANPVAEPSDPDYRSGISLTLGDGAVFQAISTQVNAFDETDLHLAELLVTYATETLSRIRSEEALRQRREEIARLHEATTELVGCADEDELYRRAIETAENVLSFDSCYVRMVEDGQFVVRAETNRSSPWTLGSIPVGHGITGKTLSEGRSFLIEDVQRDTRADPVDNGFRAALSIPMGDAGVFQALSATPAAFDERDLEFAEILVSYVRTTRSRIRSERALRTRERELTAERDRLGALFENVPDAAVAYEFVDGEPIVRRVNSAFEEVFGYDADTIVGENVDEYIVADGDDGDDPSSAPRLNRQLQDGESLRRECRRLTADGPREFLLHVVPLAIGETNVAGFAIYTDITERTLREKRLARQNEQLEEFAHIVSHDLRNPLSVAVGHLSLARETGSEESFEAVERSLDRMDDLIDDLLSLARAGRTVEERTPLDATEVATRAWAGVDTADATIRREGSIPVDADESRLRELFENLFRNAIEHGGETVSVTVGPVDDGFFVADDGPGVAEADRERVFERGFSTGGDGIGVGLHIVRTIAEAHDWSVTVCDSPEGGACFHFVTDETTDPADAEAVELSDDSFPTLGNASKEE</sequence>
<dbReference type="CDD" id="cd00082">
    <property type="entry name" value="HisKA"/>
    <property type="match status" value="1"/>
</dbReference>
<evidence type="ECO:0000313" key="9">
    <source>
        <dbReference type="Proteomes" id="UP000054387"/>
    </source>
</evidence>
<keyword evidence="3" id="KW-0808">Transferase</keyword>
<accession>A0A0W1R411</accession>
<dbReference type="CDD" id="cd00075">
    <property type="entry name" value="HATPase"/>
    <property type="match status" value="1"/>
</dbReference>
<dbReference type="PANTHER" id="PTHR43711:SF1">
    <property type="entry name" value="HISTIDINE KINASE 1"/>
    <property type="match status" value="1"/>
</dbReference>
<dbReference type="SUPFAM" id="SSF55785">
    <property type="entry name" value="PYP-like sensor domain (PAS domain)"/>
    <property type="match status" value="1"/>
</dbReference>
<proteinExistence type="predicted"/>
<dbReference type="SUPFAM" id="SSF55874">
    <property type="entry name" value="ATPase domain of HSP90 chaperone/DNA topoisomerase II/histidine kinase"/>
    <property type="match status" value="1"/>
</dbReference>
<dbReference type="InterPro" id="IPR003594">
    <property type="entry name" value="HATPase_dom"/>
</dbReference>
<dbReference type="InterPro" id="IPR013656">
    <property type="entry name" value="PAS_4"/>
</dbReference>
<gene>
    <name evidence="8" type="ORF">AUR64_00595</name>
</gene>
<dbReference type="Pfam" id="PF13185">
    <property type="entry name" value="GAF_2"/>
    <property type="match status" value="2"/>
</dbReference>
<keyword evidence="5" id="KW-0902">Two-component regulatory system</keyword>
<dbReference type="InterPro" id="IPR050736">
    <property type="entry name" value="Sensor_HK_Regulatory"/>
</dbReference>
<evidence type="ECO:0000256" key="1">
    <source>
        <dbReference type="ARBA" id="ARBA00000085"/>
    </source>
</evidence>
<dbReference type="EMBL" id="LOPU01000034">
    <property type="protein sequence ID" value="KTG08110.1"/>
    <property type="molecule type" value="Genomic_DNA"/>
</dbReference>
<dbReference type="InterPro" id="IPR029016">
    <property type="entry name" value="GAF-like_dom_sf"/>
</dbReference>
<dbReference type="InterPro" id="IPR035965">
    <property type="entry name" value="PAS-like_dom_sf"/>
</dbReference>
<dbReference type="Gene3D" id="1.10.287.130">
    <property type="match status" value="1"/>
</dbReference>
<protein>
    <recommendedName>
        <fullName evidence="2">histidine kinase</fullName>
        <ecNumber evidence="2">2.7.13.3</ecNumber>
    </recommendedName>
</protein>
<dbReference type="RefSeq" id="WP_058583192.1">
    <property type="nucleotide sequence ID" value="NZ_LOPU01000034.1"/>
</dbReference>
<dbReference type="Proteomes" id="UP000054387">
    <property type="component" value="Unassembled WGS sequence"/>
</dbReference>
<dbReference type="InterPro" id="IPR000014">
    <property type="entry name" value="PAS"/>
</dbReference>
<dbReference type="GO" id="GO:0000155">
    <property type="term" value="F:phosphorelay sensor kinase activity"/>
    <property type="evidence" value="ECO:0007669"/>
    <property type="project" value="InterPro"/>
</dbReference>
<dbReference type="EC" id="2.7.13.3" evidence="2"/>
<comment type="caution">
    <text evidence="8">The sequence shown here is derived from an EMBL/GenBank/DDBJ whole genome shotgun (WGS) entry which is preliminary data.</text>
</comment>
<name>A0A0W1R411_9EURY</name>
<dbReference type="InterPro" id="IPR003018">
    <property type="entry name" value="GAF"/>
</dbReference>
<feature type="domain" description="Histidine kinase" evidence="7">
    <location>
        <begin position="591"/>
        <end position="784"/>
    </location>
</feature>
<evidence type="ECO:0000256" key="3">
    <source>
        <dbReference type="ARBA" id="ARBA00022679"/>
    </source>
</evidence>
<dbReference type="InterPro" id="IPR036097">
    <property type="entry name" value="HisK_dim/P_sf"/>
</dbReference>
<dbReference type="InterPro" id="IPR005467">
    <property type="entry name" value="His_kinase_dom"/>
</dbReference>
<reference evidence="8 9" key="1">
    <citation type="submission" date="2015-12" db="EMBL/GenBank/DDBJ databases">
        <title>Haloprofundus marisrubri gen. nov., sp. nov., an extremely halophilic archaeon isolated from the Discovery deep brine-seawater interface in the Red Sea.</title>
        <authorList>
            <person name="Zhang G."/>
            <person name="Stingl U."/>
            <person name="Rashid M."/>
        </authorList>
    </citation>
    <scope>NUCLEOTIDE SEQUENCE [LARGE SCALE GENOMIC DNA]</scope>
    <source>
        <strain evidence="8 9">SB9</strain>
    </source>
</reference>
<dbReference type="SUPFAM" id="SSF55781">
    <property type="entry name" value="GAF domain-like"/>
    <property type="match status" value="2"/>
</dbReference>
<dbReference type="SMART" id="SM00388">
    <property type="entry name" value="HisKA"/>
    <property type="match status" value="1"/>
</dbReference>
<evidence type="ECO:0000256" key="6">
    <source>
        <dbReference type="SAM" id="MobiDB-lite"/>
    </source>
</evidence>
<dbReference type="CDD" id="cd00130">
    <property type="entry name" value="PAS"/>
    <property type="match status" value="1"/>
</dbReference>
<dbReference type="SMART" id="SM00065">
    <property type="entry name" value="GAF"/>
    <property type="match status" value="2"/>
</dbReference>